<evidence type="ECO:0000313" key="1">
    <source>
        <dbReference type="EMBL" id="USE78081.1"/>
    </source>
</evidence>
<reference evidence="1" key="1">
    <citation type="submission" date="2022-06" db="EMBL/GenBank/DDBJ databases">
        <title>Complete genome sequence and characterization of Cupriavidus gilardii QJ1 isolated from contaminating cells.</title>
        <authorList>
            <person name="Qi J."/>
        </authorList>
    </citation>
    <scope>NUCLEOTIDE SEQUENCE</scope>
    <source>
        <strain evidence="1">QJ1</strain>
    </source>
</reference>
<proteinExistence type="predicted"/>
<evidence type="ECO:0000313" key="2">
    <source>
        <dbReference type="Proteomes" id="UP001056648"/>
    </source>
</evidence>
<protein>
    <submittedName>
        <fullName evidence="1">Structural protein P5</fullName>
    </submittedName>
</protein>
<dbReference type="RefSeq" id="WP_252252197.1">
    <property type="nucleotide sequence ID" value="NZ_CP098735.1"/>
</dbReference>
<keyword evidence="2" id="KW-1185">Reference proteome</keyword>
<dbReference type="EMBL" id="CP098735">
    <property type="protein sequence ID" value="USE78081.1"/>
    <property type="molecule type" value="Genomic_DNA"/>
</dbReference>
<gene>
    <name evidence="1" type="ORF">NDR89_03265</name>
</gene>
<accession>A0ABY4VQN6</accession>
<name>A0ABY4VQN6_9BURK</name>
<sequence>MQPRGIRNNNPGNIRWGDGWQGLVAPHMRTDKAFCQFTEPAYGIRAICRILLNYGSKEGIPGVGQPRIDTVREIISRWAPPNENDTEAYIRSVARALDVDPNDHIDTTDPAVMRVLVVAIIRHENGVQPYSASLIDQAMRMAGIE</sequence>
<organism evidence="1 2">
    <name type="scientific">Cupriavidus gilardii</name>
    <dbReference type="NCBI Taxonomy" id="82541"/>
    <lineage>
        <taxon>Bacteria</taxon>
        <taxon>Pseudomonadati</taxon>
        <taxon>Pseudomonadota</taxon>
        <taxon>Betaproteobacteria</taxon>
        <taxon>Burkholderiales</taxon>
        <taxon>Burkholderiaceae</taxon>
        <taxon>Cupriavidus</taxon>
    </lineage>
</organism>
<dbReference type="Proteomes" id="UP001056648">
    <property type="component" value="Chromosome 1"/>
</dbReference>